<dbReference type="PROSITE" id="PS50970">
    <property type="entry name" value="HCY"/>
    <property type="match status" value="1"/>
</dbReference>
<keyword evidence="2 3" id="KW-0808">Transferase</keyword>
<feature type="binding site" evidence="3">
    <location>
        <position position="228"/>
    </location>
    <ligand>
        <name>Zn(2+)</name>
        <dbReference type="ChEBI" id="CHEBI:29105"/>
    </ligand>
</feature>
<dbReference type="EMBL" id="JAMFMB010000036">
    <property type="protein sequence ID" value="MCL6285751.1"/>
    <property type="molecule type" value="Genomic_DNA"/>
</dbReference>
<evidence type="ECO:0000259" key="4">
    <source>
        <dbReference type="PROSITE" id="PS50970"/>
    </source>
</evidence>
<dbReference type="InterPro" id="IPR036589">
    <property type="entry name" value="HCY_dom_sf"/>
</dbReference>
<dbReference type="Proteomes" id="UP001203880">
    <property type="component" value="Unassembled WGS sequence"/>
</dbReference>
<keyword evidence="1 3" id="KW-0489">Methyltransferase</keyword>
<feature type="binding site" evidence="3">
    <location>
        <position position="298"/>
    </location>
    <ligand>
        <name>Zn(2+)</name>
        <dbReference type="ChEBI" id="CHEBI:29105"/>
    </ligand>
</feature>
<feature type="binding site" evidence="3">
    <location>
        <position position="297"/>
    </location>
    <ligand>
        <name>Zn(2+)</name>
        <dbReference type="ChEBI" id="CHEBI:29105"/>
    </ligand>
</feature>
<dbReference type="RefSeq" id="WP_249712835.1">
    <property type="nucleotide sequence ID" value="NZ_JAMFMB010000036.1"/>
</dbReference>
<protein>
    <submittedName>
        <fullName evidence="5">Homocysteine S-methyltransferase family protein</fullName>
    </submittedName>
</protein>
<evidence type="ECO:0000256" key="1">
    <source>
        <dbReference type="ARBA" id="ARBA00022603"/>
    </source>
</evidence>
<dbReference type="PANTHER" id="PTHR11103:SF18">
    <property type="entry name" value="SLR1189 PROTEIN"/>
    <property type="match status" value="1"/>
</dbReference>
<evidence type="ECO:0000256" key="3">
    <source>
        <dbReference type="PROSITE-ProRule" id="PRU00333"/>
    </source>
</evidence>
<dbReference type="Gene3D" id="3.20.20.330">
    <property type="entry name" value="Homocysteine-binding-like domain"/>
    <property type="match status" value="1"/>
</dbReference>
<dbReference type="SUPFAM" id="SSF82282">
    <property type="entry name" value="Homocysteine S-methyltransferase"/>
    <property type="match status" value="1"/>
</dbReference>
<accession>A0ABT0Q798</accession>
<evidence type="ECO:0000256" key="2">
    <source>
        <dbReference type="ARBA" id="ARBA00022679"/>
    </source>
</evidence>
<keyword evidence="6" id="KW-1185">Reference proteome</keyword>
<dbReference type="PANTHER" id="PTHR11103">
    <property type="entry name" value="SLR1189 PROTEIN"/>
    <property type="match status" value="1"/>
</dbReference>
<comment type="caution">
    <text evidence="5">The sequence shown here is derived from an EMBL/GenBank/DDBJ whole genome shotgun (WGS) entry which is preliminary data.</text>
</comment>
<evidence type="ECO:0000313" key="5">
    <source>
        <dbReference type="EMBL" id="MCL6285751.1"/>
    </source>
</evidence>
<keyword evidence="3" id="KW-0862">Zinc</keyword>
<sequence length="314" mass="34224">METKMIPVKLPHQSDLMFLTDAGLETWLLFERGFEMPCFAAYPLAQSVEGRAAFNDYFSAIFDIARQNGTGFVLDTYTWRANPDWGRELGHDLTHLRDVNTQAVESAKEMRNTLGAGLEVLVNGIIGPRGDGYDPKSIMTVAEAQVYHAWQIDVLASAGVDMVSALTLTNVPEAIGFANAAAEIGVPCVVSFTLETDGRLPTGELLQDAIAQVDDAATAKPAYFMVNCIHPDHFDDTISESADWKRRIGGLRANASRLSHAELDCCETLDDGNPVELGNQYAQLRKFLPNLRVVGGCCGTDQRHLAQICTALAS</sequence>
<comment type="cofactor">
    <cofactor evidence="3">
        <name>Zn(2+)</name>
        <dbReference type="ChEBI" id="CHEBI:29105"/>
    </cofactor>
</comment>
<name>A0ABT0Q798_9RHOB</name>
<organism evidence="5 6">
    <name type="scientific">Ruegeria spongiae</name>
    <dbReference type="NCBI Taxonomy" id="2942209"/>
    <lineage>
        <taxon>Bacteria</taxon>
        <taxon>Pseudomonadati</taxon>
        <taxon>Pseudomonadota</taxon>
        <taxon>Alphaproteobacteria</taxon>
        <taxon>Rhodobacterales</taxon>
        <taxon>Roseobacteraceae</taxon>
        <taxon>Ruegeria</taxon>
    </lineage>
</organism>
<dbReference type="Pfam" id="PF02574">
    <property type="entry name" value="S-methyl_trans"/>
    <property type="match status" value="1"/>
</dbReference>
<keyword evidence="3" id="KW-0479">Metal-binding</keyword>
<dbReference type="InterPro" id="IPR003726">
    <property type="entry name" value="HCY_dom"/>
</dbReference>
<proteinExistence type="predicted"/>
<feature type="domain" description="Hcy-binding" evidence="4">
    <location>
        <begin position="6"/>
        <end position="312"/>
    </location>
</feature>
<reference evidence="5" key="1">
    <citation type="submission" date="2022-05" db="EMBL/GenBank/DDBJ databases">
        <authorList>
            <person name="Park J.-S."/>
        </authorList>
    </citation>
    <scope>NUCLEOTIDE SEQUENCE</scope>
    <source>
        <strain evidence="5">2012CJ41-6</strain>
    </source>
</reference>
<evidence type="ECO:0000313" key="6">
    <source>
        <dbReference type="Proteomes" id="UP001203880"/>
    </source>
</evidence>
<gene>
    <name evidence="5" type="ORF">M3P21_19675</name>
</gene>